<evidence type="ECO:0000313" key="3">
    <source>
        <dbReference type="EMBL" id="BBK22837.1"/>
    </source>
</evidence>
<dbReference type="EMBL" id="AP019695">
    <property type="protein sequence ID" value="BBK22837.1"/>
    <property type="molecule type" value="Genomic_DNA"/>
</dbReference>
<dbReference type="RefSeq" id="WP_163052074.1">
    <property type="nucleotide sequence ID" value="NZ_AP019695.1"/>
</dbReference>
<accession>A0A6N4TJD8</accession>
<dbReference type="InterPro" id="IPR013078">
    <property type="entry name" value="His_Pase_superF_clade-1"/>
</dbReference>
<proteinExistence type="predicted"/>
<keyword evidence="4" id="KW-1185">Reference proteome</keyword>
<dbReference type="InterPro" id="IPR029033">
    <property type="entry name" value="His_PPase_superfam"/>
</dbReference>
<dbReference type="KEGG" id="aarg:Aargi30884_17400"/>
<dbReference type="CDD" id="cd07067">
    <property type="entry name" value="HP_PGM_like"/>
    <property type="match status" value="1"/>
</dbReference>
<organism evidence="3 4">
    <name type="scientific">Amedibacterium intestinale</name>
    <dbReference type="NCBI Taxonomy" id="2583452"/>
    <lineage>
        <taxon>Bacteria</taxon>
        <taxon>Bacillati</taxon>
        <taxon>Bacillota</taxon>
        <taxon>Erysipelotrichia</taxon>
        <taxon>Erysipelotrichales</taxon>
        <taxon>Erysipelotrichaceae</taxon>
        <taxon>Amedibacterium</taxon>
    </lineage>
</organism>
<name>A0A6N4TJD8_9FIRM</name>
<evidence type="ECO:0000256" key="1">
    <source>
        <dbReference type="PIRSR" id="PIRSR613078-1"/>
    </source>
</evidence>
<dbReference type="SUPFAM" id="SSF53254">
    <property type="entry name" value="Phosphoglycerate mutase-like"/>
    <property type="match status" value="1"/>
</dbReference>
<dbReference type="InterPro" id="IPR050275">
    <property type="entry name" value="PGM_Phosphatase"/>
</dbReference>
<evidence type="ECO:0000256" key="2">
    <source>
        <dbReference type="PIRSR" id="PIRSR613078-2"/>
    </source>
</evidence>
<dbReference type="AlphaFoldDB" id="A0A6N4TJD8"/>
<evidence type="ECO:0000313" key="4">
    <source>
        <dbReference type="Proteomes" id="UP000464754"/>
    </source>
</evidence>
<dbReference type="PANTHER" id="PTHR48100">
    <property type="entry name" value="BROAD-SPECIFICITY PHOSPHATASE YOR283W-RELATED"/>
    <property type="match status" value="1"/>
</dbReference>
<dbReference type="GO" id="GO:0005829">
    <property type="term" value="C:cytosol"/>
    <property type="evidence" value="ECO:0007669"/>
    <property type="project" value="TreeGrafter"/>
</dbReference>
<dbReference type="GO" id="GO:0016791">
    <property type="term" value="F:phosphatase activity"/>
    <property type="evidence" value="ECO:0007669"/>
    <property type="project" value="TreeGrafter"/>
</dbReference>
<protein>
    <submittedName>
        <fullName evidence="3">Phosphoglycerate mutase</fullName>
    </submittedName>
</protein>
<feature type="binding site" evidence="2">
    <location>
        <begin position="7"/>
        <end position="14"/>
    </location>
    <ligand>
        <name>substrate</name>
    </ligand>
</feature>
<dbReference type="Pfam" id="PF00300">
    <property type="entry name" value="His_Phos_1"/>
    <property type="match status" value="1"/>
</dbReference>
<reference evidence="4" key="1">
    <citation type="submission" date="2019-05" db="EMBL/GenBank/DDBJ databases">
        <title>Complete genome sequencing of Absiella argi strain JCM 30884.</title>
        <authorList>
            <person name="Sakamoto M."/>
            <person name="Murakami T."/>
            <person name="Mori H."/>
        </authorList>
    </citation>
    <scope>NUCLEOTIDE SEQUENCE [LARGE SCALE GENOMIC DNA]</scope>
    <source>
        <strain evidence="4">JCM 30884</strain>
    </source>
</reference>
<feature type="binding site" evidence="2">
    <location>
        <begin position="78"/>
        <end position="81"/>
    </location>
    <ligand>
        <name>substrate</name>
    </ligand>
</feature>
<feature type="active site" description="Tele-phosphohistidine intermediate" evidence="1">
    <location>
        <position position="8"/>
    </location>
</feature>
<gene>
    <name evidence="3" type="ORF">Aargi30884_17400</name>
</gene>
<dbReference type="SMART" id="SM00855">
    <property type="entry name" value="PGAM"/>
    <property type="match status" value="1"/>
</dbReference>
<dbReference type="PANTHER" id="PTHR48100:SF44">
    <property type="entry name" value="PHOSPHATASE C1620.13-RELATED"/>
    <property type="match status" value="1"/>
</dbReference>
<dbReference type="Proteomes" id="UP000464754">
    <property type="component" value="Chromosome"/>
</dbReference>
<sequence length="183" mass="21260">MEIYFVRHGESFSNVNDLYNGIEDIELTERGINEAISLSKILNNINFSVVFSSPLYRARKTAEYCGYFNLKVSELLIERNYGLLEGMKIGENYSEELINSVESSEDLYLRLFLFLNELNDRFNADSKILIFTHGTCIKYILSTIERKPIQKIKIDNGSLTSIIMEKDLSMSLGKYYNYKPKRM</sequence>
<feature type="active site" description="Proton donor/acceptor" evidence="1">
    <location>
        <position position="78"/>
    </location>
</feature>
<feature type="binding site" evidence="2">
    <location>
        <position position="57"/>
    </location>
    <ligand>
        <name>substrate</name>
    </ligand>
</feature>
<dbReference type="Gene3D" id="3.40.50.1240">
    <property type="entry name" value="Phosphoglycerate mutase-like"/>
    <property type="match status" value="1"/>
</dbReference>